<evidence type="ECO:0000256" key="5">
    <source>
        <dbReference type="ARBA" id="ARBA00022840"/>
    </source>
</evidence>
<dbReference type="SUPFAM" id="SSF101908">
    <property type="entry name" value="Putative isomerase YbhE"/>
    <property type="match status" value="1"/>
</dbReference>
<dbReference type="InterPro" id="IPR008271">
    <property type="entry name" value="Ser/Thr_kinase_AS"/>
</dbReference>
<evidence type="ECO:0000259" key="7">
    <source>
        <dbReference type="PROSITE" id="PS50011"/>
    </source>
</evidence>
<gene>
    <name evidence="8" type="ORF">CP967_21905</name>
</gene>
<dbReference type="GO" id="GO:0005524">
    <property type="term" value="F:ATP binding"/>
    <property type="evidence" value="ECO:0007669"/>
    <property type="project" value="UniProtKB-KW"/>
</dbReference>
<dbReference type="AlphaFoldDB" id="A0A5J6FE15"/>
<keyword evidence="3" id="KW-0547">Nucleotide-binding</keyword>
<protein>
    <recommendedName>
        <fullName evidence="1">non-specific serine/threonine protein kinase</fullName>
        <ecNumber evidence="1">2.7.11.1</ecNumber>
    </recommendedName>
</protein>
<dbReference type="Pfam" id="PF00069">
    <property type="entry name" value="Pkinase"/>
    <property type="match status" value="1"/>
</dbReference>
<evidence type="ECO:0000313" key="8">
    <source>
        <dbReference type="EMBL" id="QEU74296.1"/>
    </source>
</evidence>
<reference evidence="8 9" key="1">
    <citation type="submission" date="2017-09" db="EMBL/GenBank/DDBJ databases">
        <authorList>
            <person name="Lee N."/>
            <person name="Cho B.-K."/>
        </authorList>
    </citation>
    <scope>NUCLEOTIDE SEQUENCE [LARGE SCALE GENOMIC DNA]</scope>
    <source>
        <strain evidence="8 9">ATCC 12769</strain>
    </source>
</reference>
<dbReference type="Proteomes" id="UP000326178">
    <property type="component" value="Chromosome"/>
</dbReference>
<dbReference type="KEGG" id="snk:CP967_21905"/>
<dbReference type="RefSeq" id="WP_150489593.1">
    <property type="nucleotide sequence ID" value="NZ_BMUV01000006.1"/>
</dbReference>
<dbReference type="SUPFAM" id="SSF56112">
    <property type="entry name" value="Protein kinase-like (PK-like)"/>
    <property type="match status" value="1"/>
</dbReference>
<evidence type="ECO:0000256" key="2">
    <source>
        <dbReference type="ARBA" id="ARBA00022679"/>
    </source>
</evidence>
<accession>A0A5J6FE15</accession>
<dbReference type="PROSITE" id="PS00108">
    <property type="entry name" value="PROTEIN_KINASE_ST"/>
    <property type="match status" value="1"/>
</dbReference>
<evidence type="ECO:0000256" key="1">
    <source>
        <dbReference type="ARBA" id="ARBA00012513"/>
    </source>
</evidence>
<dbReference type="PANTHER" id="PTHR43671">
    <property type="entry name" value="SERINE/THREONINE-PROTEIN KINASE NEK"/>
    <property type="match status" value="1"/>
</dbReference>
<dbReference type="InterPro" id="IPR049052">
    <property type="entry name" value="nSTAND1"/>
</dbReference>
<dbReference type="InterPro" id="IPR015943">
    <property type="entry name" value="WD40/YVTN_repeat-like_dom_sf"/>
</dbReference>
<keyword evidence="9" id="KW-1185">Reference proteome</keyword>
<dbReference type="InterPro" id="IPR050660">
    <property type="entry name" value="NEK_Ser/Thr_kinase"/>
</dbReference>
<keyword evidence="4" id="KW-0418">Kinase</keyword>
<feature type="domain" description="Protein kinase" evidence="7">
    <location>
        <begin position="16"/>
        <end position="273"/>
    </location>
</feature>
<dbReference type="CDD" id="cd14014">
    <property type="entry name" value="STKc_PknB_like"/>
    <property type="match status" value="1"/>
</dbReference>
<feature type="region of interest" description="Disordered" evidence="6">
    <location>
        <begin position="281"/>
        <end position="300"/>
    </location>
</feature>
<evidence type="ECO:0000256" key="3">
    <source>
        <dbReference type="ARBA" id="ARBA00022741"/>
    </source>
</evidence>
<evidence type="ECO:0000256" key="4">
    <source>
        <dbReference type="ARBA" id="ARBA00022777"/>
    </source>
</evidence>
<dbReference type="InterPro" id="IPR000719">
    <property type="entry name" value="Prot_kinase_dom"/>
</dbReference>
<proteinExistence type="predicted"/>
<dbReference type="PROSITE" id="PS50011">
    <property type="entry name" value="PROTEIN_KINASE_DOM"/>
    <property type="match status" value="1"/>
</dbReference>
<dbReference type="Gene3D" id="1.10.510.10">
    <property type="entry name" value="Transferase(Phosphotransferase) domain 1"/>
    <property type="match status" value="1"/>
</dbReference>
<dbReference type="Gene3D" id="3.30.200.20">
    <property type="entry name" value="Phosphorylase Kinase, domain 1"/>
    <property type="match status" value="1"/>
</dbReference>
<keyword evidence="5" id="KW-0067">ATP-binding</keyword>
<feature type="region of interest" description="Disordered" evidence="6">
    <location>
        <begin position="899"/>
        <end position="919"/>
    </location>
</feature>
<dbReference type="Gene3D" id="2.130.10.10">
    <property type="entry name" value="YVTN repeat-like/Quinoprotein amine dehydrogenase"/>
    <property type="match status" value="3"/>
</dbReference>
<evidence type="ECO:0000313" key="9">
    <source>
        <dbReference type="Proteomes" id="UP000326178"/>
    </source>
</evidence>
<dbReference type="SMART" id="SM00220">
    <property type="entry name" value="S_TKc"/>
    <property type="match status" value="1"/>
</dbReference>
<dbReference type="SUPFAM" id="SSF82171">
    <property type="entry name" value="DPP6 N-terminal domain-like"/>
    <property type="match status" value="1"/>
</dbReference>
<organism evidence="8 9">
    <name type="scientific">Streptomyces nitrosporeus</name>
    <dbReference type="NCBI Taxonomy" id="28894"/>
    <lineage>
        <taxon>Bacteria</taxon>
        <taxon>Bacillati</taxon>
        <taxon>Actinomycetota</taxon>
        <taxon>Actinomycetes</taxon>
        <taxon>Kitasatosporales</taxon>
        <taxon>Streptomycetaceae</taxon>
        <taxon>Streptomyces</taxon>
    </lineage>
</organism>
<name>A0A5J6FE15_9ACTN</name>
<evidence type="ECO:0000256" key="6">
    <source>
        <dbReference type="SAM" id="MobiDB-lite"/>
    </source>
</evidence>
<dbReference type="GO" id="GO:0004674">
    <property type="term" value="F:protein serine/threonine kinase activity"/>
    <property type="evidence" value="ECO:0007669"/>
    <property type="project" value="UniProtKB-EC"/>
</dbReference>
<dbReference type="OrthoDB" id="582179at2"/>
<keyword evidence="2" id="KW-0808">Transferase</keyword>
<dbReference type="Pfam" id="PF20703">
    <property type="entry name" value="nSTAND1"/>
    <property type="match status" value="1"/>
</dbReference>
<sequence length="1200" mass="127037">MGKPLTPNDPERIGAYVLASRLGQGSQGLVYEAYDAQGTRVALKTLLHDAHESLRSRFAKELAAARRVDSFCTARILDASLDAEVPYIVSEYISGPTLAARVYEDAPLPENAAVRLALGVATALAAIHEAEVVHRDLKPGNVVLGPDGPRVIDFGIARAPDMSLTNTDGVIGTLGYMAPEVLAGKPATYASDVFAWGALVLFAFTGTEPFRGENFAEAVYRTVRVRPDLSALPRRLRPLVSAALSQDPGLRPLATELLMGLVGGSPASADPRLALLDAGASGAATPADQRPAEDPSPDLGARAESAFAALPASVHGAVRELLMRLVVPGSAPDGSQDTVRTASHAELFAERTEEEAEPSRQAVTALVGGGLLLAEPDGAVRPVSAALLRAWPRLRAWTDEDRAALPVRHQVGSAAAQWEGSGRRSDDLLGGSSLRRALDWAATSPPHLRLSPLERRYLETSRQHGTRAARRQRRLLSGLAVLLVTALVAGGLAWQQQRQNALQQAREQAGTMAEAADRLRVAEPATAMLLSVGAWRLSPTPAARAALYAASAQHQADALLMPRAENGMYQRHALSPDGHRLLRVVDQHIEAWDVRKKRRTSRVPLPGSPGQAVEWAADPALRVVAVVEDEGVRLVEAESGTALGKPLDVPSGLTVDSVAADGTVLLAGSSDAPRTQVWRTSGGHRLVFDMPYGPNTNLVALSPDGSRVAYCEDGVPALWDLRGAEPAEVPLGPAGELWGCDDREGDVLFSPDGKKVAMGGGELAIWDAAGGKTLGTGTAESGAVFSDDGRFLVSSSTENGIEIRPASEAVAPLFRDFRPGQEGSDGRDVSAFAFDAEARKLVFATADDLVLTLDVPSALATGSLNGRAMLGFLSPGGLTAVLRPYEVDSEQRLVDMRTGRTIGPPVPEHENAEAGPDSRAALSRDGSLLAFTDYDGEAEAYHVTVWDVREQRRIVRFQAEDGDGEYGGPDLSPDGRWVLTYGSKDGTETVRLWDAATGRHIRDIPGVRGLITISPDGSLLMSGGGDVVELPSGKRRKDAFPGSDIDEVGFSSDGRTLAATTPSGRVEIWDGDGRERRFVLVSGAVVGGSHAGELLSSPVVSDDGRYLAVQVGDTAVQVWDLDARVALTPPMSVVGDGLFGIAVDADNVLRLLGTGVYAQSLDLDPERSVQKICRRVGRDITRGEWDTYAGGAAYRSVCPG</sequence>
<dbReference type="PANTHER" id="PTHR43671:SF13">
    <property type="entry name" value="SERINE_THREONINE-PROTEIN KINASE NEK2"/>
    <property type="match status" value="1"/>
</dbReference>
<dbReference type="InterPro" id="IPR011009">
    <property type="entry name" value="Kinase-like_dom_sf"/>
</dbReference>
<dbReference type="EC" id="2.7.11.1" evidence="1"/>
<dbReference type="EMBL" id="CP023702">
    <property type="protein sequence ID" value="QEU74296.1"/>
    <property type="molecule type" value="Genomic_DNA"/>
</dbReference>